<proteinExistence type="predicted"/>
<dbReference type="PROSITE" id="PS50297">
    <property type="entry name" value="ANK_REP_REGION"/>
    <property type="match status" value="1"/>
</dbReference>
<feature type="repeat" description="ANK" evidence="3">
    <location>
        <begin position="978"/>
        <end position="1010"/>
    </location>
</feature>
<dbReference type="GeneID" id="115877457"/>
<keyword evidence="1" id="KW-0677">Repeat</keyword>
<dbReference type="Pfam" id="PF12796">
    <property type="entry name" value="Ank_2"/>
    <property type="match status" value="2"/>
</dbReference>
<evidence type="ECO:0000256" key="1">
    <source>
        <dbReference type="ARBA" id="ARBA00022737"/>
    </source>
</evidence>
<gene>
    <name evidence="5" type="primary">LOC115877457</name>
</gene>
<dbReference type="InterPro" id="IPR036770">
    <property type="entry name" value="Ankyrin_rpt-contain_sf"/>
</dbReference>
<dbReference type="InterPro" id="IPR002110">
    <property type="entry name" value="Ankyrin_rpt"/>
</dbReference>
<dbReference type="SMART" id="SM00248">
    <property type="entry name" value="ANK"/>
    <property type="match status" value="6"/>
</dbReference>
<dbReference type="InParanoid" id="A0A6J2XDY7"/>
<dbReference type="PROSITE" id="PS50088">
    <property type="entry name" value="ANK_REPEAT"/>
    <property type="match status" value="1"/>
</dbReference>
<reference evidence="5" key="1">
    <citation type="submission" date="2025-08" db="UniProtKB">
        <authorList>
            <consortium name="RefSeq"/>
        </authorList>
    </citation>
    <scope>IDENTIFICATION</scope>
    <source>
        <tissue evidence="5">Gonads</tissue>
    </source>
</reference>
<dbReference type="Gene3D" id="1.25.40.20">
    <property type="entry name" value="Ankyrin repeat-containing domain"/>
    <property type="match status" value="3"/>
</dbReference>
<dbReference type="OrthoDB" id="6360271at2759"/>
<accession>A0A6J2XDY7</accession>
<dbReference type="Proteomes" id="UP000504635">
    <property type="component" value="Unplaced"/>
</dbReference>
<dbReference type="SUPFAM" id="SSF48403">
    <property type="entry name" value="Ankyrin repeat"/>
    <property type="match status" value="1"/>
</dbReference>
<evidence type="ECO:0000256" key="2">
    <source>
        <dbReference type="ARBA" id="ARBA00023043"/>
    </source>
</evidence>
<protein>
    <submittedName>
        <fullName evidence="5">Uncharacterized protein LOC115877457 isoform X1</fullName>
    </submittedName>
</protein>
<keyword evidence="2 3" id="KW-0040">ANK repeat</keyword>
<dbReference type="AlphaFoldDB" id="A0A6J2XDY7"/>
<sequence>MARYLNRRDGPSYGIYLDELDENEDYKLNELNQRSEKYLELKMKNVDLKVTEHEAGLSVIDSKISYLNVKRKNDSLKDEELEIESNNHSTDAQDAKNLLIELIELIVNNKETINFKYVCNLEWIARLLDYKKLVRIRHSQNIKFYIIIYINCLRNPASKENKVYNIICTKENLLIYLTYLKSELKNERNRTNIPKTLNEDCISLKNIFYLRNILQHLKFAASDKINRYNDLCELVIERTLQILAENLRDVSSSIANIMIQYEENNIPLKSLLTFIRNQLSHSILLYKKMNMESKNKFRRLQNDFSVLFTILWEILEKEIIAVLRKKIKNMIEMGDIKELEAILVTIMDNEPVFVEKPIINNINRLNIKEIQTKITNYDESYGNMYLGMLLVTLHKETGEEYNNIFEEIYSYLELDGKENKEISENFRLFVYQILELRTWSNIERIKEVIKPFLSETNSKHIASIKNQIERINEGNINRSTYTNRKVSKIINKINNFIESNSVELLETRRLRSEITINTKEKFKIMKKIKFKINHKYHENFEVSKKDAGSIQGEVDLKKLENKITNFFLEKAKNTARNNRQNNRNKYIEKTVKKTFNTYLNNRITERANMLHPKNNYNINNSFVVMAAQKVIVLDLLDCLTWLHDTTVDLCCTAELVPIYIETKLRNLLAHSSDILPTILPMNLDVPVLWYNYKFRNYNTIFGLKNEQKENIKFRQCDKKSENLKLKRNNNGINPDVIANYKNHLKIADELDKFFESARKGDKKGIKLYLECEMDLTIVDLEGMTVLDRAIQSKHVNFVKYLIEEERAKVTTKQLEVAILHKYSDLRYLLTKADRSLSDSFDAEGTYKTTNKNTLLNIAAETGNCEFFQFLIDQKQKLRSIHLSSAFELACKNGRPNIVNLILNEYGNFLVNIHSVHRALTLSIKYHQINIVPLLLQHISDVNDAKIISNFYLAAQLGCTSTVLEFIRRNIDINCQDSDGWSALHHGAHKGCINVVQILIEHKADCKLTNNNGFTPLELAHDSTIREVLSKYV</sequence>
<dbReference type="KEGG" id="soy:115877457"/>
<dbReference type="RefSeq" id="XP_030749467.1">
    <property type="nucleotide sequence ID" value="XM_030893607.1"/>
</dbReference>
<keyword evidence="4" id="KW-1185">Reference proteome</keyword>
<dbReference type="PANTHER" id="PTHR24198">
    <property type="entry name" value="ANKYRIN REPEAT AND PROTEIN KINASE DOMAIN-CONTAINING PROTEIN"/>
    <property type="match status" value="1"/>
</dbReference>
<dbReference type="PANTHER" id="PTHR24198:SF165">
    <property type="entry name" value="ANKYRIN REPEAT-CONTAINING PROTEIN-RELATED"/>
    <property type="match status" value="1"/>
</dbReference>
<organism evidence="4 5">
    <name type="scientific">Sitophilus oryzae</name>
    <name type="common">Rice weevil</name>
    <name type="synonym">Curculio oryzae</name>
    <dbReference type="NCBI Taxonomy" id="7048"/>
    <lineage>
        <taxon>Eukaryota</taxon>
        <taxon>Metazoa</taxon>
        <taxon>Ecdysozoa</taxon>
        <taxon>Arthropoda</taxon>
        <taxon>Hexapoda</taxon>
        <taxon>Insecta</taxon>
        <taxon>Pterygota</taxon>
        <taxon>Neoptera</taxon>
        <taxon>Endopterygota</taxon>
        <taxon>Coleoptera</taxon>
        <taxon>Polyphaga</taxon>
        <taxon>Cucujiformia</taxon>
        <taxon>Curculionidae</taxon>
        <taxon>Dryophthorinae</taxon>
        <taxon>Sitophilus</taxon>
    </lineage>
</organism>
<name>A0A6J2XDY7_SITOR</name>
<evidence type="ECO:0000313" key="4">
    <source>
        <dbReference type="Proteomes" id="UP000504635"/>
    </source>
</evidence>
<evidence type="ECO:0000313" key="5">
    <source>
        <dbReference type="RefSeq" id="XP_030749467.1"/>
    </source>
</evidence>
<evidence type="ECO:0000256" key="3">
    <source>
        <dbReference type="PROSITE-ProRule" id="PRU00023"/>
    </source>
</evidence>